<sequence length="38" mass="4550">MKQKHVLAQEDFMKGIKYKELAEKKRHGWIRKGVHSDV</sequence>
<evidence type="ECO:0000313" key="2">
    <source>
        <dbReference type="Proteomes" id="UP000195728"/>
    </source>
</evidence>
<protein>
    <submittedName>
        <fullName evidence="1">Uncharacterized protein</fullName>
    </submittedName>
</protein>
<dbReference type="EMBL" id="FMBG01000025">
    <property type="protein sequence ID" value="SCC68707.1"/>
    <property type="molecule type" value="Genomic_DNA"/>
</dbReference>
<evidence type="ECO:0000313" key="1">
    <source>
        <dbReference type="EMBL" id="SCC68707.1"/>
    </source>
</evidence>
<reference evidence="1 2" key="1">
    <citation type="submission" date="2016-08" db="EMBL/GenBank/DDBJ databases">
        <authorList>
            <person name="Loux V."/>
            <person name="Rue O."/>
        </authorList>
    </citation>
    <scope>NUCLEOTIDE SEQUENCE [LARGE SCALE GENOMIC DNA]</scope>
    <source>
        <strain evidence="1 2">WSBC_10311</strain>
    </source>
</reference>
<dbReference type="Proteomes" id="UP000195728">
    <property type="component" value="Unassembled WGS sequence"/>
</dbReference>
<name>A0AB37Z1E4_9BACI</name>
<proteinExistence type="predicted"/>
<dbReference type="AlphaFoldDB" id="A0AB37Z1E4"/>
<comment type="caution">
    <text evidence="1">The sequence shown here is derived from an EMBL/GenBank/DDBJ whole genome shotgun (WGS) entry which is preliminary data.</text>
</comment>
<organism evidence="1 2">
    <name type="scientific">Bacillus wiedmannii</name>
    <dbReference type="NCBI Taxonomy" id="1890302"/>
    <lineage>
        <taxon>Bacteria</taxon>
        <taxon>Bacillati</taxon>
        <taxon>Bacillota</taxon>
        <taxon>Bacilli</taxon>
        <taxon>Bacillales</taxon>
        <taxon>Bacillaceae</taxon>
        <taxon>Bacillus</taxon>
        <taxon>Bacillus cereus group</taxon>
    </lineage>
</organism>
<accession>A0AB37Z1E4</accession>
<gene>
    <name evidence="1" type="ORF">BC10311_06164</name>
</gene>